<evidence type="ECO:0000256" key="22">
    <source>
        <dbReference type="ARBA" id="ARBA00033745"/>
    </source>
</evidence>
<evidence type="ECO:0000256" key="11">
    <source>
        <dbReference type="ARBA" id="ARBA00022804"/>
    </source>
</evidence>
<evidence type="ECO:0000256" key="20">
    <source>
        <dbReference type="ARBA" id="ARBA00023296"/>
    </source>
</evidence>
<keyword evidence="19" id="KW-1038">Host endoplasmic reticulum</keyword>
<keyword evidence="8" id="KW-1162">Viral penetration into host cytoplasm</keyword>
<dbReference type="GeneID" id="29140392"/>
<evidence type="ECO:0000313" key="28">
    <source>
        <dbReference type="Proteomes" id="UP000217347"/>
    </source>
</evidence>
<dbReference type="OrthoDB" id="5237at10239"/>
<dbReference type="Proteomes" id="UP000217347">
    <property type="component" value="Genome"/>
</dbReference>
<name>A0A0B5KKQ5_9VIRU</name>
<evidence type="ECO:0000256" key="13">
    <source>
        <dbReference type="ARBA" id="ARBA00022844"/>
    </source>
</evidence>
<keyword evidence="20" id="KW-1160">Virus entry into host cell</keyword>
<feature type="transmembrane region" description="Helical" evidence="23">
    <location>
        <begin position="488"/>
        <end position="507"/>
    </location>
</feature>
<reference evidence="27 28" key="1">
    <citation type="journal article" date="2015" name="Elife">
        <title>Unprecedented genomic diversity of RNA viruses in arthropods reveals the ancestry of negative-sense RNA viruses.</title>
        <authorList>
            <person name="Li C.X."/>
            <person name="Shi M."/>
            <person name="Tian J.H."/>
            <person name="Lin X.D."/>
            <person name="Kang Y.J."/>
            <person name="Chen L.J."/>
            <person name="Qin X.C."/>
            <person name="Xu J."/>
            <person name="Holmes E.C."/>
            <person name="Zhang Y.Z."/>
        </authorList>
    </citation>
    <scope>NUCLEOTIDE SEQUENCE [LARGE SCALE GENOMIC DNA]</scope>
    <source>
        <strain evidence="27 28">YCYC01</strain>
    </source>
</reference>
<organism evidence="27 28">
    <name type="scientific">Yichang Insect virus</name>
    <dbReference type="NCBI Taxonomy" id="1608144"/>
    <lineage>
        <taxon>Viruses</taxon>
        <taxon>Riboviria</taxon>
        <taxon>Orthornavirae</taxon>
        <taxon>Negarnaviricota</taxon>
        <taxon>Polyploviricotina</taxon>
        <taxon>Bunyaviricetes</taxon>
        <taxon>Hareavirales</taxon>
        <taxon>Phenuiviridae</taxon>
        <taxon>Goukovirus</taxon>
        <taxon>Goukovirus yichangense</taxon>
    </lineage>
</organism>
<protein>
    <recommendedName>
        <fullName evidence="4">Envelopment polyprotein</fullName>
    </recommendedName>
    <alternativeName>
        <fullName evidence="21">M polyprotein</fullName>
    </alternativeName>
</protein>
<gene>
    <name evidence="27" type="primary">G</name>
</gene>
<evidence type="ECO:0000256" key="18">
    <source>
        <dbReference type="ARBA" id="ARBA00023180"/>
    </source>
</evidence>
<dbReference type="InterPro" id="IPR043603">
    <property type="entry name" value="Phlebo_G2_C"/>
</dbReference>
<evidence type="ECO:0000259" key="26">
    <source>
        <dbReference type="Pfam" id="PF19019"/>
    </source>
</evidence>
<dbReference type="GO" id="GO:0016020">
    <property type="term" value="C:membrane"/>
    <property type="evidence" value="ECO:0007669"/>
    <property type="project" value="InterPro"/>
</dbReference>
<evidence type="ECO:0000256" key="8">
    <source>
        <dbReference type="ARBA" id="ARBA00022595"/>
    </source>
</evidence>
<evidence type="ECO:0000256" key="23">
    <source>
        <dbReference type="SAM" id="Phobius"/>
    </source>
</evidence>
<dbReference type="InterPro" id="IPR010826">
    <property type="entry name" value="Phlebovirus_G1"/>
</dbReference>
<keyword evidence="15 23" id="KW-1133">Transmembrane helix</keyword>
<keyword evidence="17" id="KW-1015">Disulfide bond</keyword>
<feature type="domain" description="Phlebovirus glycoprotein G1" evidence="24">
    <location>
        <begin position="226"/>
        <end position="447"/>
    </location>
</feature>
<dbReference type="GO" id="GO:0046718">
    <property type="term" value="P:symbiont entry into host cell"/>
    <property type="evidence" value="ECO:0007669"/>
    <property type="project" value="UniProtKB-KW"/>
</dbReference>
<sequence>MSTRTTGTYPLVQDMLKARVPNTNLTLACLLAIGLSGCGGGVGMAQAEIAASVPYGAHEGMTQAACPDEKLLSNKWCGDIPSTVNTCQPRGGFIAQYQWGDKYYTCSREVICSPGEYLADDCTCALLIKDCYHEAQNCRVPKLTKLGSGTCTEKDWKANEPQFCSIGSPGEGCNPIGVMRELAYVVDSTGKSRWITDLNIEEALIYDKSESFIQDKHVSLSGPVRGNSAYCDHFKDLPNCYASIASENSPYRIFRSNGAIPHIHLDTCSSPVYCYGYKTTLVYTHKTTELKSSCSGCVVSCHNTGVHIVTNLEGKSHIQVCGRAECQMLDTNSKILDLPRSFHSRTTDERIRVTIHSEDRLVSYDNFTACPVVPVCEAIDCTFCSDHLLNPTCYSKLDWVLTLVFLYVLMVLTGLALTCAIPIFRVLWNLVSFMIKLFWKMTKMMLRMSGRAAGRAKQFADDDSIELRPASIVREPLINSRPARQNKAGIRLPAGLVIIMILLPLVVCKAPCSSVVVDTVMTESCTLKGDSYHCSISSINEVPLISYDQTTCLMYLTPGGQTLGQLQITPLDISFKCSKQALYHTRDFEMLSDHVVRCPRSGPCTEDWCHSVTTDTDVPDLPKISYPSHQSCKLGEACWGNGCFFCTSSCHVIRYYARPKTDTIYELYSCPKWDPSGSFHFLWESTSGNTETTISLIHGETKSISSDMSVTLDVNIQSKLPILSKTFISDGRRVALSDSSFAGQPVAGQLGQVQCHSAEKASKLQSCTMAPNICVCRPEQSDDGCDCSQVFIDRIFSSSAVLPVNVENHHIEMNRDTPYLKTPAFGSGHIKVRSSMKLIGTAVPAESCSVNLIKISGCYSCVSGARLSYSCSTEKHHTVVASCYGDIHLILECDNSGVEREVRFQSPTPLITLQCTTACSKMGFSLSGTLVRMAQPDLSGQGHINLVPGAAKEGAIEWLRQCWSLLGWFNMFWLVGMVSMVVLVLYFCQRRASPTHIVKYIKSS</sequence>
<evidence type="ECO:0000259" key="25">
    <source>
        <dbReference type="Pfam" id="PF07245"/>
    </source>
</evidence>
<dbReference type="Gene3D" id="2.60.98.50">
    <property type="match status" value="1"/>
</dbReference>
<dbReference type="Gene3D" id="2.60.40.3770">
    <property type="match status" value="1"/>
</dbReference>
<evidence type="ECO:0000256" key="16">
    <source>
        <dbReference type="ARBA" id="ARBA00023136"/>
    </source>
</evidence>
<dbReference type="GO" id="GO:0055036">
    <property type="term" value="C:virion membrane"/>
    <property type="evidence" value="ECO:0007669"/>
    <property type="project" value="UniProtKB-SubCell"/>
</dbReference>
<keyword evidence="12" id="KW-1040">Host Golgi apparatus</keyword>
<keyword evidence="16 23" id="KW-0472">Membrane</keyword>
<evidence type="ECO:0000256" key="3">
    <source>
        <dbReference type="ARBA" id="ARBA00004563"/>
    </source>
</evidence>
<evidence type="ECO:0000256" key="14">
    <source>
        <dbReference type="ARBA" id="ARBA00022870"/>
    </source>
</evidence>
<accession>A0A0B5KKQ5</accession>
<evidence type="ECO:0000313" key="27">
    <source>
        <dbReference type="EMBL" id="AJG39300.1"/>
    </source>
</evidence>
<feature type="transmembrane region" description="Helical" evidence="23">
    <location>
        <begin position="965"/>
        <end position="988"/>
    </location>
</feature>
<keyword evidence="13" id="KW-0946">Virion</keyword>
<evidence type="ECO:0000256" key="1">
    <source>
        <dbReference type="ARBA" id="ARBA00004244"/>
    </source>
</evidence>
<evidence type="ECO:0000256" key="5">
    <source>
        <dbReference type="ARBA" id="ARBA00022506"/>
    </source>
</evidence>
<evidence type="ECO:0000256" key="9">
    <source>
        <dbReference type="ARBA" id="ARBA00022692"/>
    </source>
</evidence>
<evidence type="ECO:0000256" key="17">
    <source>
        <dbReference type="ARBA" id="ARBA00023157"/>
    </source>
</evidence>
<evidence type="ECO:0000256" key="21">
    <source>
        <dbReference type="ARBA" id="ARBA00031199"/>
    </source>
</evidence>
<evidence type="ECO:0000256" key="12">
    <source>
        <dbReference type="ARBA" id="ARBA00022812"/>
    </source>
</evidence>
<dbReference type="EMBL" id="KM817730">
    <property type="protein sequence ID" value="AJG39300.1"/>
    <property type="molecule type" value="Viral_cRNA"/>
</dbReference>
<keyword evidence="11" id="KW-1161">Viral attachment to host cell</keyword>
<keyword evidence="10" id="KW-0732">Signal</keyword>
<evidence type="ECO:0000259" key="24">
    <source>
        <dbReference type="Pfam" id="PF07243"/>
    </source>
</evidence>
<dbReference type="GO" id="GO:0039654">
    <property type="term" value="P:fusion of virus membrane with host endosome membrane"/>
    <property type="evidence" value="ECO:0007669"/>
    <property type="project" value="UniProtKB-KW"/>
</dbReference>
<proteinExistence type="inferred from homology"/>
<evidence type="ECO:0000256" key="15">
    <source>
        <dbReference type="ARBA" id="ARBA00022989"/>
    </source>
</evidence>
<evidence type="ECO:0000256" key="2">
    <source>
        <dbReference type="ARBA" id="ARBA00004482"/>
    </source>
</evidence>
<dbReference type="GO" id="GO:0044178">
    <property type="term" value="C:host cell Golgi membrane"/>
    <property type="evidence" value="ECO:0007669"/>
    <property type="project" value="UniProtKB-SubCell"/>
</dbReference>
<evidence type="ECO:0000256" key="6">
    <source>
        <dbReference type="ARBA" id="ARBA00022510"/>
    </source>
</evidence>
<dbReference type="GO" id="GO:0019062">
    <property type="term" value="P:virion attachment to host cell"/>
    <property type="evidence" value="ECO:0007669"/>
    <property type="project" value="UniProtKB-KW"/>
</dbReference>
<feature type="domain" description="Phlebovirus glycoprotein G2 fusion" evidence="25">
    <location>
        <begin position="512"/>
        <end position="832"/>
    </location>
</feature>
<dbReference type="KEGG" id="vg:29140392"/>
<keyword evidence="28" id="KW-1185">Reference proteome</keyword>
<keyword evidence="14" id="KW-1043">Host membrane</keyword>
<dbReference type="Pfam" id="PF07243">
    <property type="entry name" value="Phlebovirus_G1"/>
    <property type="match status" value="1"/>
</dbReference>
<comment type="similarity">
    <text evidence="22">Belongs to the phlebovirus envelope glycoprotein family.</text>
</comment>
<keyword evidence="7" id="KW-0945">Host-virus interaction</keyword>
<feature type="domain" description="Phlebovirus glycoprotein G2 C-terminal" evidence="26">
    <location>
        <begin position="847"/>
        <end position="969"/>
    </location>
</feature>
<feature type="transmembrane region" description="Helical" evidence="23">
    <location>
        <begin position="399"/>
        <end position="428"/>
    </location>
</feature>
<comment type="subcellular location">
    <subcellularLocation>
        <location evidence="1">Host Golgi apparatus membrane</location>
        <topology evidence="1">Single-pass type I membrane protein</topology>
    </subcellularLocation>
    <subcellularLocation>
        <location evidence="2">Host endoplasmic reticulum membrane</location>
        <topology evidence="2">Single-pass type I membrane protein</topology>
    </subcellularLocation>
    <subcellularLocation>
        <location evidence="3">Virion membrane</location>
        <topology evidence="3">Single-pass type I membrane protein</topology>
    </subcellularLocation>
</comment>
<evidence type="ECO:0000256" key="7">
    <source>
        <dbReference type="ARBA" id="ARBA00022581"/>
    </source>
</evidence>
<dbReference type="InterPro" id="IPR009878">
    <property type="entry name" value="Phlebovirus_G2_fusion"/>
</dbReference>
<dbReference type="Pfam" id="PF07245">
    <property type="entry name" value="Phlebovirus_G2"/>
    <property type="match status" value="1"/>
</dbReference>
<keyword evidence="6" id="KW-1170">Fusion of virus membrane with host endosomal membrane</keyword>
<keyword evidence="5" id="KW-1168">Fusion of virus membrane with host membrane</keyword>
<evidence type="ECO:0000256" key="10">
    <source>
        <dbReference type="ARBA" id="ARBA00022729"/>
    </source>
</evidence>
<dbReference type="GO" id="GO:0044167">
    <property type="term" value="C:host cell endoplasmic reticulum membrane"/>
    <property type="evidence" value="ECO:0007669"/>
    <property type="project" value="UniProtKB-SubCell"/>
</dbReference>
<dbReference type="RefSeq" id="YP_009305144.1">
    <property type="nucleotide sequence ID" value="NC_031321.1"/>
</dbReference>
<keyword evidence="9 23" id="KW-0812">Transmembrane</keyword>
<keyword evidence="18" id="KW-0325">Glycoprotein</keyword>
<dbReference type="Pfam" id="PF19019">
    <property type="entry name" value="Phlebo_G2_C"/>
    <property type="match status" value="1"/>
</dbReference>
<evidence type="ECO:0000256" key="19">
    <source>
        <dbReference type="ARBA" id="ARBA00023184"/>
    </source>
</evidence>
<evidence type="ECO:0000256" key="4">
    <source>
        <dbReference type="ARBA" id="ARBA00015294"/>
    </source>
</evidence>